<sequence>MTNVIYLTPLTDGSVPRTSVQVSEYSPENGGADAGTGRIYAVETLFADGKWAIEGHFRDLAEAHLKAGEVAIARGAVLLPESVWPNRKVAI</sequence>
<dbReference type="Proteomes" id="UP001595539">
    <property type="component" value="Unassembled WGS sequence"/>
</dbReference>
<name>A0ABV7TZR3_9RHOB</name>
<gene>
    <name evidence="1" type="ORF">ACFOM8_01960</name>
</gene>
<organism evidence="1 2">
    <name type="scientific">Paracoccus angustae</name>
    <dbReference type="NCBI Taxonomy" id="1671480"/>
    <lineage>
        <taxon>Bacteria</taxon>
        <taxon>Pseudomonadati</taxon>
        <taxon>Pseudomonadota</taxon>
        <taxon>Alphaproteobacteria</taxon>
        <taxon>Rhodobacterales</taxon>
        <taxon>Paracoccaceae</taxon>
        <taxon>Paracoccus</taxon>
    </lineage>
</organism>
<protein>
    <submittedName>
        <fullName evidence="1">Uncharacterized protein</fullName>
    </submittedName>
</protein>
<dbReference type="RefSeq" id="WP_377758802.1">
    <property type="nucleotide sequence ID" value="NZ_JBHRXY010000001.1"/>
</dbReference>
<keyword evidence="2" id="KW-1185">Reference proteome</keyword>
<evidence type="ECO:0000313" key="1">
    <source>
        <dbReference type="EMBL" id="MFC3628205.1"/>
    </source>
</evidence>
<comment type="caution">
    <text evidence="1">The sequence shown here is derived from an EMBL/GenBank/DDBJ whole genome shotgun (WGS) entry which is preliminary data.</text>
</comment>
<evidence type="ECO:0000313" key="2">
    <source>
        <dbReference type="Proteomes" id="UP001595539"/>
    </source>
</evidence>
<accession>A0ABV7TZR3</accession>
<dbReference type="EMBL" id="JBHRXY010000001">
    <property type="protein sequence ID" value="MFC3628205.1"/>
    <property type="molecule type" value="Genomic_DNA"/>
</dbReference>
<proteinExistence type="predicted"/>
<reference evidence="2" key="1">
    <citation type="journal article" date="2019" name="Int. J. Syst. Evol. Microbiol.">
        <title>The Global Catalogue of Microorganisms (GCM) 10K type strain sequencing project: providing services to taxonomists for standard genome sequencing and annotation.</title>
        <authorList>
            <consortium name="The Broad Institute Genomics Platform"/>
            <consortium name="The Broad Institute Genome Sequencing Center for Infectious Disease"/>
            <person name="Wu L."/>
            <person name="Ma J."/>
        </authorList>
    </citation>
    <scope>NUCLEOTIDE SEQUENCE [LARGE SCALE GENOMIC DNA]</scope>
    <source>
        <strain evidence="2">KCTC 42473</strain>
    </source>
</reference>